<dbReference type="InterPro" id="IPR012944">
    <property type="entry name" value="SusD_RagB_dom"/>
</dbReference>
<evidence type="ECO:0000256" key="4">
    <source>
        <dbReference type="ARBA" id="ARBA00023136"/>
    </source>
</evidence>
<dbReference type="CDD" id="cd08977">
    <property type="entry name" value="SusD"/>
    <property type="match status" value="1"/>
</dbReference>
<keyword evidence="4" id="KW-0472">Membrane</keyword>
<protein>
    <submittedName>
        <fullName evidence="8">RagB/SusD family nutrient uptake outer membrane protein</fullName>
    </submittedName>
</protein>
<dbReference type="Pfam" id="PF14322">
    <property type="entry name" value="SusD-like_3"/>
    <property type="match status" value="1"/>
</dbReference>
<dbReference type="EMBL" id="JASJOU010000011">
    <property type="protein sequence ID" value="MDJ1504425.1"/>
    <property type="molecule type" value="Genomic_DNA"/>
</dbReference>
<proteinExistence type="inferred from homology"/>
<evidence type="ECO:0000256" key="3">
    <source>
        <dbReference type="ARBA" id="ARBA00022729"/>
    </source>
</evidence>
<comment type="similarity">
    <text evidence="2">Belongs to the SusD family.</text>
</comment>
<dbReference type="SUPFAM" id="SSF48452">
    <property type="entry name" value="TPR-like"/>
    <property type="match status" value="1"/>
</dbReference>
<keyword evidence="5" id="KW-0998">Cell outer membrane</keyword>
<evidence type="ECO:0000256" key="1">
    <source>
        <dbReference type="ARBA" id="ARBA00004442"/>
    </source>
</evidence>
<comment type="subcellular location">
    <subcellularLocation>
        <location evidence="1">Cell outer membrane</location>
    </subcellularLocation>
</comment>
<keyword evidence="9" id="KW-1185">Reference proteome</keyword>
<dbReference type="AlphaFoldDB" id="A0AAE3R743"/>
<feature type="domain" description="SusD-like N-terminal" evidence="7">
    <location>
        <begin position="47"/>
        <end position="233"/>
    </location>
</feature>
<evidence type="ECO:0000313" key="8">
    <source>
        <dbReference type="EMBL" id="MDJ1504425.1"/>
    </source>
</evidence>
<dbReference type="RefSeq" id="WP_314515682.1">
    <property type="nucleotide sequence ID" value="NZ_JASJOU010000011.1"/>
</dbReference>
<dbReference type="Pfam" id="PF07980">
    <property type="entry name" value="SusD_RagB"/>
    <property type="match status" value="1"/>
</dbReference>
<dbReference type="Gene3D" id="1.25.40.390">
    <property type="match status" value="1"/>
</dbReference>
<evidence type="ECO:0000256" key="2">
    <source>
        <dbReference type="ARBA" id="ARBA00006275"/>
    </source>
</evidence>
<evidence type="ECO:0000313" key="9">
    <source>
        <dbReference type="Proteomes" id="UP001232063"/>
    </source>
</evidence>
<reference evidence="8" key="1">
    <citation type="submission" date="2023-05" db="EMBL/GenBank/DDBJ databases">
        <authorList>
            <person name="Zhang X."/>
        </authorList>
    </citation>
    <scope>NUCLEOTIDE SEQUENCE</scope>
    <source>
        <strain evidence="8">BD1B2-1</strain>
    </source>
</reference>
<evidence type="ECO:0000259" key="7">
    <source>
        <dbReference type="Pfam" id="PF14322"/>
    </source>
</evidence>
<name>A0AAE3R743_9BACT</name>
<evidence type="ECO:0000256" key="5">
    <source>
        <dbReference type="ARBA" id="ARBA00023237"/>
    </source>
</evidence>
<gene>
    <name evidence="8" type="ORF">QNI22_27440</name>
</gene>
<dbReference type="InterPro" id="IPR011990">
    <property type="entry name" value="TPR-like_helical_dom_sf"/>
</dbReference>
<evidence type="ECO:0000259" key="6">
    <source>
        <dbReference type="Pfam" id="PF07980"/>
    </source>
</evidence>
<dbReference type="InterPro" id="IPR033985">
    <property type="entry name" value="SusD-like_N"/>
</dbReference>
<sequence length="470" mass="52500">MLIHKQNIFVIFLIGLILFSTSCGDSLDTEPKQSISSSLALNDIEGARSLLNSVYDRLQPSAYYGRDQMLQPEIMADNMRLTNSNSNRYVGERQNSPGSHMNRWINSYAAINEANSIITNIDNISASATDKAQLKAESLFLRGLLYFDLARIYAYEPTKVVNGWNNGVIIRLTPTLTITDSDLRARSTVEEVYLQIEKDLKDAIDLFPAVTSTTSRYRANKTAAQALLARVYLYWEKYTSAIQYATDALASPIASLVPGTGFANAFQTAPNPESMFELSYVQATENLSANDSPQSLTNNNLVGAWGDAVPTDEVYNLYEDADYRKTLFKEATKGSESVFYLQKYTGARGAWTDNIPVIRYAEVLLIRAEAYAETEQLELALKDLNTIRERSGASLIVSDSKEGVVDAILTERRLELLFEGHRWFDLKRKGRDITKAGLSAVVPYDDYRILGPIPTGQVTFNNKLKQNPGY</sequence>
<dbReference type="GO" id="GO:0009279">
    <property type="term" value="C:cell outer membrane"/>
    <property type="evidence" value="ECO:0007669"/>
    <property type="project" value="UniProtKB-SubCell"/>
</dbReference>
<dbReference type="Proteomes" id="UP001232063">
    <property type="component" value="Unassembled WGS sequence"/>
</dbReference>
<dbReference type="PROSITE" id="PS51257">
    <property type="entry name" value="PROKAR_LIPOPROTEIN"/>
    <property type="match status" value="1"/>
</dbReference>
<comment type="caution">
    <text evidence="8">The sequence shown here is derived from an EMBL/GenBank/DDBJ whole genome shotgun (WGS) entry which is preliminary data.</text>
</comment>
<organism evidence="8 9">
    <name type="scientific">Xanthocytophaga agilis</name>
    <dbReference type="NCBI Taxonomy" id="3048010"/>
    <lineage>
        <taxon>Bacteria</taxon>
        <taxon>Pseudomonadati</taxon>
        <taxon>Bacteroidota</taxon>
        <taxon>Cytophagia</taxon>
        <taxon>Cytophagales</taxon>
        <taxon>Rhodocytophagaceae</taxon>
        <taxon>Xanthocytophaga</taxon>
    </lineage>
</organism>
<keyword evidence="3" id="KW-0732">Signal</keyword>
<feature type="domain" description="RagB/SusD" evidence="6">
    <location>
        <begin position="344"/>
        <end position="470"/>
    </location>
</feature>
<accession>A0AAE3R743</accession>